<feature type="compositionally biased region" description="Polar residues" evidence="1">
    <location>
        <begin position="86"/>
        <end position="113"/>
    </location>
</feature>
<feature type="region of interest" description="Disordered" evidence="1">
    <location>
        <begin position="39"/>
        <end position="113"/>
    </location>
</feature>
<comment type="caution">
    <text evidence="2">The sequence shown here is derived from an EMBL/GenBank/DDBJ whole genome shotgun (WGS) entry which is preliminary data.</text>
</comment>
<name>A0A0F9XFS6_TRIHA</name>
<evidence type="ECO:0000256" key="1">
    <source>
        <dbReference type="SAM" id="MobiDB-lite"/>
    </source>
</evidence>
<evidence type="ECO:0000313" key="2">
    <source>
        <dbReference type="EMBL" id="KKP03941.1"/>
    </source>
</evidence>
<evidence type="ECO:0000313" key="3">
    <source>
        <dbReference type="Proteomes" id="UP000034112"/>
    </source>
</evidence>
<reference evidence="3" key="1">
    <citation type="journal article" date="2015" name="Genome Announc.">
        <title>Draft whole-genome sequence of the biocontrol agent Trichoderma harzianum T6776.</title>
        <authorList>
            <person name="Baroncelli R."/>
            <person name="Piaggeschi G."/>
            <person name="Fiorini L."/>
            <person name="Bertolini E."/>
            <person name="Zapparata A."/>
            <person name="Pe M.E."/>
            <person name="Sarrocco S."/>
            <person name="Vannacci G."/>
        </authorList>
    </citation>
    <scope>NUCLEOTIDE SEQUENCE [LARGE SCALE GENOMIC DNA]</scope>
    <source>
        <strain evidence="3">T6776</strain>
    </source>
</reference>
<organism evidence="2 3">
    <name type="scientific">Trichoderma harzianum</name>
    <name type="common">Hypocrea lixii</name>
    <dbReference type="NCBI Taxonomy" id="5544"/>
    <lineage>
        <taxon>Eukaryota</taxon>
        <taxon>Fungi</taxon>
        <taxon>Dikarya</taxon>
        <taxon>Ascomycota</taxon>
        <taxon>Pezizomycotina</taxon>
        <taxon>Sordariomycetes</taxon>
        <taxon>Hypocreomycetidae</taxon>
        <taxon>Hypocreales</taxon>
        <taxon>Hypocreaceae</taxon>
        <taxon>Trichoderma</taxon>
    </lineage>
</organism>
<gene>
    <name evidence="2" type="ORF">THAR02_03978</name>
</gene>
<dbReference type="EMBL" id="JOKZ01000093">
    <property type="protein sequence ID" value="KKP03941.1"/>
    <property type="molecule type" value="Genomic_DNA"/>
</dbReference>
<dbReference type="AlphaFoldDB" id="A0A0F9XFS6"/>
<protein>
    <submittedName>
        <fullName evidence="2">Uncharacterized protein</fullName>
    </submittedName>
</protein>
<accession>A0A0F9XFS6</accession>
<dbReference type="Proteomes" id="UP000034112">
    <property type="component" value="Unassembled WGS sequence"/>
</dbReference>
<sequence length="113" mass="12228">MATLSQTRAYFQDHTNELVHGITLAAGISLSRAYRHKHKHKHAGTSTEHSTWYAGQPGQGYEDEDLCPRSVEIEQHSDGNTVGFHGSNTTQSSSSEWGATGTTSLTKPVSSQG</sequence>
<proteinExistence type="predicted"/>